<feature type="compositionally biased region" description="Basic and acidic residues" evidence="4">
    <location>
        <begin position="388"/>
        <end position="410"/>
    </location>
</feature>
<dbReference type="GO" id="GO:0005768">
    <property type="term" value="C:endosome"/>
    <property type="evidence" value="ECO:0000318"/>
    <property type="project" value="GO_Central"/>
</dbReference>
<dbReference type="Gene3D" id="1.25.40.90">
    <property type="match status" value="1"/>
</dbReference>
<dbReference type="InterPro" id="IPR002014">
    <property type="entry name" value="VHS_dom"/>
</dbReference>
<dbReference type="PIRSF" id="PIRSF036948">
    <property type="entry name" value="TOM1"/>
    <property type="match status" value="1"/>
</dbReference>
<feature type="region of interest" description="Disordered" evidence="4">
    <location>
        <begin position="358"/>
        <end position="427"/>
    </location>
</feature>
<dbReference type="GO" id="GO:0015031">
    <property type="term" value="P:protein transport"/>
    <property type="evidence" value="ECO:0007669"/>
    <property type="project" value="UniProtKB-KW"/>
</dbReference>
<dbReference type="Gene3D" id="1.20.58.160">
    <property type="match status" value="1"/>
</dbReference>
<evidence type="ECO:0000313" key="5">
    <source>
        <dbReference type="EnsemblMetazoa" id="PPA18837.1"/>
    </source>
</evidence>
<evidence type="ECO:0000256" key="1">
    <source>
        <dbReference type="ARBA" id="ARBA00007708"/>
    </source>
</evidence>
<sequence length="427" mass="47120">MSNLNEQLGNAVEQAKEAAGKIGETVTDFFQGNPFTTPVGIKIEQATDASVLATENWGLNMEIVDFINYSEEGGRDAIRAIRKRLHTQMTKNNSIVMYTLTVLETCVKNGNHRFHVLACNKDFILELVKLIGPKFDAPQIIQERVLSLIQAWADAFKGQPDLQGVVQVYEDLRTKGVEFPATDLDTLAPIITPKRTVFTAPSPVVHPPQPSSHAQPSMSAIPSEVMTINERSMPIDPSEEQLTKLRKDIDVVNVNLKVLREMLTEIQAGKDTPEELELIKEIHQSTKSMQQRVLELIRVIANEQVTFELLVVNDEFNTVFDKYDRWMANREGGVNQGDLIDMSSDSLANQLNALGVSQAKPTSSAQSAYSASREGQSSLGLAAAAAQRTEELPSEHEAAEMEAWLKESSGEKPSAAPRRANPENDGL</sequence>
<dbReference type="Pfam" id="PF00790">
    <property type="entry name" value="VHS"/>
    <property type="match status" value="1"/>
</dbReference>
<accession>A0A2A6D0Q3</accession>
<dbReference type="Pfam" id="PF03127">
    <property type="entry name" value="GAT"/>
    <property type="match status" value="1"/>
</dbReference>
<dbReference type="SUPFAM" id="SSF48464">
    <property type="entry name" value="ENTH/VHS domain"/>
    <property type="match status" value="1"/>
</dbReference>
<dbReference type="CDD" id="cd03565">
    <property type="entry name" value="VHS_Tom1_like"/>
    <property type="match status" value="1"/>
</dbReference>
<dbReference type="SUPFAM" id="SSF89009">
    <property type="entry name" value="GAT-like domain"/>
    <property type="match status" value="1"/>
</dbReference>
<keyword evidence="6" id="KW-1185">Reference proteome</keyword>
<keyword evidence="3" id="KW-0653">Protein transport</keyword>
<reference evidence="6" key="1">
    <citation type="journal article" date="2008" name="Nat. Genet.">
        <title>The Pristionchus pacificus genome provides a unique perspective on nematode lifestyle and parasitism.</title>
        <authorList>
            <person name="Dieterich C."/>
            <person name="Clifton S.W."/>
            <person name="Schuster L.N."/>
            <person name="Chinwalla A."/>
            <person name="Delehaunty K."/>
            <person name="Dinkelacker I."/>
            <person name="Fulton L."/>
            <person name="Fulton R."/>
            <person name="Godfrey J."/>
            <person name="Minx P."/>
            <person name="Mitreva M."/>
            <person name="Roeseler W."/>
            <person name="Tian H."/>
            <person name="Witte H."/>
            <person name="Yang S.P."/>
            <person name="Wilson R.K."/>
            <person name="Sommer R.J."/>
        </authorList>
    </citation>
    <scope>NUCLEOTIDE SEQUENCE [LARGE SCALE GENOMIC DNA]</scope>
    <source>
        <strain evidence="6">PS312</strain>
    </source>
</reference>
<dbReference type="PANTHER" id="PTHR13856:SF137">
    <property type="entry name" value="GH05942P"/>
    <property type="match status" value="1"/>
</dbReference>
<dbReference type="InterPro" id="IPR004152">
    <property type="entry name" value="GAT_dom"/>
</dbReference>
<dbReference type="GO" id="GO:0035091">
    <property type="term" value="F:phosphatidylinositol binding"/>
    <property type="evidence" value="ECO:0007669"/>
    <property type="project" value="InterPro"/>
</dbReference>
<dbReference type="InterPro" id="IPR014645">
    <property type="entry name" value="TOM1"/>
</dbReference>
<comment type="similarity">
    <text evidence="1">Belongs to the TOM1 family.</text>
</comment>
<dbReference type="EnsemblMetazoa" id="PPA18837.1">
    <property type="protein sequence ID" value="PPA18837.1"/>
    <property type="gene ID" value="WBGene00108391"/>
</dbReference>
<dbReference type="GO" id="GO:0007165">
    <property type="term" value="P:signal transduction"/>
    <property type="evidence" value="ECO:0000318"/>
    <property type="project" value="GO_Central"/>
</dbReference>
<evidence type="ECO:0000256" key="3">
    <source>
        <dbReference type="ARBA" id="ARBA00022927"/>
    </source>
</evidence>
<dbReference type="PANTHER" id="PTHR13856">
    <property type="entry name" value="VHS DOMAIN CONTAINING PROTEIN FAMILY"/>
    <property type="match status" value="1"/>
</dbReference>
<dbReference type="Proteomes" id="UP000005239">
    <property type="component" value="Unassembled WGS sequence"/>
</dbReference>
<feature type="compositionally biased region" description="Low complexity" evidence="4">
    <location>
        <begin position="375"/>
        <end position="387"/>
    </location>
</feature>
<dbReference type="PROSITE" id="PS50179">
    <property type="entry name" value="VHS"/>
    <property type="match status" value="1"/>
</dbReference>
<dbReference type="PROSITE" id="PS50909">
    <property type="entry name" value="GAT"/>
    <property type="match status" value="1"/>
</dbReference>
<feature type="compositionally biased region" description="Polar residues" evidence="4">
    <location>
        <begin position="359"/>
        <end position="374"/>
    </location>
</feature>
<keyword evidence="2" id="KW-0813">Transport</keyword>
<dbReference type="OrthoDB" id="2018246at2759"/>
<evidence type="ECO:0000256" key="4">
    <source>
        <dbReference type="SAM" id="MobiDB-lite"/>
    </source>
</evidence>
<evidence type="ECO:0000256" key="2">
    <source>
        <dbReference type="ARBA" id="ARBA00022448"/>
    </source>
</evidence>
<evidence type="ECO:0000313" key="6">
    <source>
        <dbReference type="Proteomes" id="UP000005239"/>
    </source>
</evidence>
<protein>
    <submittedName>
        <fullName evidence="5">Uncharacterized protein</fullName>
    </submittedName>
</protein>
<dbReference type="CDD" id="cd14233">
    <property type="entry name" value="GAT_TOM1_like"/>
    <property type="match status" value="1"/>
</dbReference>
<dbReference type="AlphaFoldDB" id="A0A2A6D0Q3"/>
<dbReference type="GO" id="GO:0016020">
    <property type="term" value="C:membrane"/>
    <property type="evidence" value="ECO:0000318"/>
    <property type="project" value="GO_Central"/>
</dbReference>
<dbReference type="InterPro" id="IPR038425">
    <property type="entry name" value="GAT_sf"/>
</dbReference>
<proteinExistence type="inferred from homology"/>
<name>A0A2A6D0Q3_PRIPA</name>
<reference evidence="5" key="2">
    <citation type="submission" date="2022-06" db="UniProtKB">
        <authorList>
            <consortium name="EnsemblMetazoa"/>
        </authorList>
    </citation>
    <scope>IDENTIFICATION</scope>
    <source>
        <strain evidence="5">PS312</strain>
    </source>
</reference>
<dbReference type="GO" id="GO:0043130">
    <property type="term" value="F:ubiquitin binding"/>
    <property type="evidence" value="ECO:0007669"/>
    <property type="project" value="InterPro"/>
</dbReference>
<accession>A0A8R1YGN0</accession>
<dbReference type="GO" id="GO:0030276">
    <property type="term" value="F:clathrin binding"/>
    <property type="evidence" value="ECO:0000318"/>
    <property type="project" value="GO_Central"/>
</dbReference>
<dbReference type="SMART" id="SM00288">
    <property type="entry name" value="VHS"/>
    <property type="match status" value="1"/>
</dbReference>
<gene>
    <name evidence="5" type="primary">WBGene00108391</name>
</gene>
<dbReference type="InterPro" id="IPR008942">
    <property type="entry name" value="ENTH_VHS"/>
</dbReference>
<organism evidence="5 6">
    <name type="scientific">Pristionchus pacificus</name>
    <name type="common">Parasitic nematode worm</name>
    <dbReference type="NCBI Taxonomy" id="54126"/>
    <lineage>
        <taxon>Eukaryota</taxon>
        <taxon>Metazoa</taxon>
        <taxon>Ecdysozoa</taxon>
        <taxon>Nematoda</taxon>
        <taxon>Chromadorea</taxon>
        <taxon>Rhabditida</taxon>
        <taxon>Rhabditina</taxon>
        <taxon>Diplogasteromorpha</taxon>
        <taxon>Diplogasteroidea</taxon>
        <taxon>Neodiplogasteridae</taxon>
        <taxon>Pristionchus</taxon>
    </lineage>
</organism>